<evidence type="ECO:0000313" key="1">
    <source>
        <dbReference type="EMBL" id="OZI20523.1"/>
    </source>
</evidence>
<dbReference type="Proteomes" id="UP000216857">
    <property type="component" value="Unassembled WGS sequence"/>
</dbReference>
<accession>A0A261R815</accession>
<reference evidence="1" key="1">
    <citation type="submission" date="2017-05" db="EMBL/GenBank/DDBJ databases">
        <title>Complete and WGS of Bordetella genogroups.</title>
        <authorList>
            <person name="Spilker T."/>
            <person name="Lipuma J."/>
        </authorList>
    </citation>
    <scope>NUCLEOTIDE SEQUENCE</scope>
    <source>
        <strain evidence="1">AU21707</strain>
    </source>
</reference>
<name>A0A261R815_9BORD</name>
<dbReference type="AlphaFoldDB" id="A0A261R815"/>
<comment type="caution">
    <text evidence="1">The sequence shown here is derived from an EMBL/GenBank/DDBJ whole genome shotgun (WGS) entry which is preliminary data.</text>
</comment>
<sequence>MSKLHNLRTWYTLGDAARRLAHRLGEPVTVEELLCIVGESSVPLHFRAAGGVAPARQVIRACAWPSIAIARELQHHFFAVGERVEYLRGVLLVDFVAVATPAHLMGLSPRVGQDGFVYSGAACSMEGKTEICPCVIVEDADGVLYQVMGASRDAEDLLPLSIRADGPELLLIAEELQRLEDRALTQAAGNAARPNGSEVAAAMLERRHLEQTAELESGSPTRPVSRQEFQEAQILSVLRQLGYDPMALPPPSPRSPGAKAAARELMGNQFSRKVFDFAWERLRKDGRIGNREGVSLEGPQN</sequence>
<dbReference type="RefSeq" id="WP_094849116.1">
    <property type="nucleotide sequence ID" value="NZ_NEVJ01000003.1"/>
</dbReference>
<keyword evidence="2" id="KW-1185">Reference proteome</keyword>
<organism evidence="1 2">
    <name type="scientific">Bordetella genomosp. 9</name>
    <dbReference type="NCBI Taxonomy" id="1416803"/>
    <lineage>
        <taxon>Bacteria</taxon>
        <taxon>Pseudomonadati</taxon>
        <taxon>Pseudomonadota</taxon>
        <taxon>Betaproteobacteria</taxon>
        <taxon>Burkholderiales</taxon>
        <taxon>Alcaligenaceae</taxon>
        <taxon>Bordetella</taxon>
    </lineage>
</organism>
<protein>
    <submittedName>
        <fullName evidence="1">Uncharacterized protein</fullName>
    </submittedName>
</protein>
<gene>
    <name evidence="1" type="ORF">CAL26_23805</name>
</gene>
<proteinExistence type="predicted"/>
<evidence type="ECO:0000313" key="2">
    <source>
        <dbReference type="Proteomes" id="UP000216857"/>
    </source>
</evidence>
<dbReference type="EMBL" id="NEVJ01000003">
    <property type="protein sequence ID" value="OZI20523.1"/>
    <property type="molecule type" value="Genomic_DNA"/>
</dbReference>